<dbReference type="Proteomes" id="UP001432322">
    <property type="component" value="Unassembled WGS sequence"/>
</dbReference>
<name>A0AAV5WTT0_9BILA</name>
<gene>
    <name evidence="2" type="ORF">PFISCL1PPCAC_25325</name>
</gene>
<keyword evidence="3" id="KW-1185">Reference proteome</keyword>
<feature type="chain" id="PRO_5044022980" evidence="1">
    <location>
        <begin position="30"/>
        <end position="242"/>
    </location>
</feature>
<dbReference type="AlphaFoldDB" id="A0AAV5WTT0"/>
<sequence>STRPMPSPYWLLLLLLLATLSQQPAAAAAAEVAADAAETTTEAAEEEEAIDGDSSFVPKGVQRYKNNSNAAFAALWIRAQNDESMFEVDSVEATSAMQLQHAGTLITGIRLESRRPRVRIHFRTRDFKVDRLHFSLTISNAKNFYVYQFANDDGLICPKEERDETTFCAYRKQERTFEEIRLPLDQWPNNLRNEMTTMNVKFIHTNVNRTQVPLLSADFYTYIEGAAAPERKKVHNESSREL</sequence>
<keyword evidence="1" id="KW-0732">Signal</keyword>
<comment type="caution">
    <text evidence="2">The sequence shown here is derived from an EMBL/GenBank/DDBJ whole genome shotgun (WGS) entry which is preliminary data.</text>
</comment>
<evidence type="ECO:0000256" key="1">
    <source>
        <dbReference type="SAM" id="SignalP"/>
    </source>
</evidence>
<reference evidence="2" key="1">
    <citation type="submission" date="2023-10" db="EMBL/GenBank/DDBJ databases">
        <title>Genome assembly of Pristionchus species.</title>
        <authorList>
            <person name="Yoshida K."/>
            <person name="Sommer R.J."/>
        </authorList>
    </citation>
    <scope>NUCLEOTIDE SEQUENCE</scope>
    <source>
        <strain evidence="2">RS5133</strain>
    </source>
</reference>
<feature type="non-terminal residue" evidence="2">
    <location>
        <position position="1"/>
    </location>
</feature>
<proteinExistence type="predicted"/>
<evidence type="ECO:0000313" key="2">
    <source>
        <dbReference type="EMBL" id="GMT34028.1"/>
    </source>
</evidence>
<accession>A0AAV5WTT0</accession>
<evidence type="ECO:0000313" key="3">
    <source>
        <dbReference type="Proteomes" id="UP001432322"/>
    </source>
</evidence>
<dbReference type="EMBL" id="BTSY01000006">
    <property type="protein sequence ID" value="GMT34028.1"/>
    <property type="molecule type" value="Genomic_DNA"/>
</dbReference>
<protein>
    <submittedName>
        <fullName evidence="2">Uncharacterized protein</fullName>
    </submittedName>
</protein>
<feature type="signal peptide" evidence="1">
    <location>
        <begin position="1"/>
        <end position="29"/>
    </location>
</feature>
<organism evidence="2 3">
    <name type="scientific">Pristionchus fissidentatus</name>
    <dbReference type="NCBI Taxonomy" id="1538716"/>
    <lineage>
        <taxon>Eukaryota</taxon>
        <taxon>Metazoa</taxon>
        <taxon>Ecdysozoa</taxon>
        <taxon>Nematoda</taxon>
        <taxon>Chromadorea</taxon>
        <taxon>Rhabditida</taxon>
        <taxon>Rhabditina</taxon>
        <taxon>Diplogasteromorpha</taxon>
        <taxon>Diplogasteroidea</taxon>
        <taxon>Neodiplogasteridae</taxon>
        <taxon>Pristionchus</taxon>
    </lineage>
</organism>